<feature type="coiled-coil region" evidence="1">
    <location>
        <begin position="183"/>
        <end position="213"/>
    </location>
</feature>
<dbReference type="Gene3D" id="1.20.5.440">
    <property type="entry name" value="ATP synthase delta/epsilon subunit, C-terminal domain"/>
    <property type="match status" value="1"/>
</dbReference>
<dbReference type="GO" id="GO:0010119">
    <property type="term" value="P:regulation of stomatal movement"/>
    <property type="evidence" value="ECO:0007669"/>
    <property type="project" value="InterPro"/>
</dbReference>
<organism evidence="6 7">
    <name type="scientific">Dillenia turbinata</name>
    <dbReference type="NCBI Taxonomy" id="194707"/>
    <lineage>
        <taxon>Eukaryota</taxon>
        <taxon>Viridiplantae</taxon>
        <taxon>Streptophyta</taxon>
        <taxon>Embryophyta</taxon>
        <taxon>Tracheophyta</taxon>
        <taxon>Spermatophyta</taxon>
        <taxon>Magnoliopsida</taxon>
        <taxon>eudicotyledons</taxon>
        <taxon>Gunneridae</taxon>
        <taxon>Pentapetalae</taxon>
        <taxon>Dilleniales</taxon>
        <taxon>Dilleniaceae</taxon>
        <taxon>Dillenia</taxon>
    </lineage>
</organism>
<dbReference type="InterPro" id="IPR041144">
    <property type="entry name" value="SCAB-PH"/>
</dbReference>
<dbReference type="GO" id="GO:0003779">
    <property type="term" value="F:actin binding"/>
    <property type="evidence" value="ECO:0007669"/>
    <property type="project" value="InterPro"/>
</dbReference>
<reference evidence="6 7" key="1">
    <citation type="submission" date="2023-12" db="EMBL/GenBank/DDBJ databases">
        <title>A high-quality genome assembly for Dillenia turbinata (Dilleniales).</title>
        <authorList>
            <person name="Chanderbali A."/>
        </authorList>
    </citation>
    <scope>NUCLEOTIDE SEQUENCE [LARGE SCALE GENOMIC DNA]</scope>
    <source>
        <strain evidence="6">LSX21</strain>
        <tissue evidence="6">Leaf</tissue>
    </source>
</reference>
<name>A0AAN8Z7Q2_9MAGN</name>
<dbReference type="Pfam" id="PF16712">
    <property type="entry name" value="SCAB_CC"/>
    <property type="match status" value="1"/>
</dbReference>
<dbReference type="Proteomes" id="UP001370490">
    <property type="component" value="Unassembled WGS sequence"/>
</dbReference>
<evidence type="ECO:0000259" key="3">
    <source>
        <dbReference type="Pfam" id="PF16711"/>
    </source>
</evidence>
<dbReference type="CDD" id="cd13232">
    <property type="entry name" value="Ig-PH_SCAB1"/>
    <property type="match status" value="1"/>
</dbReference>
<dbReference type="PANTHER" id="PTHR31172:SF3">
    <property type="entry name" value="STOMATAL CLOSURE-RELATED ACTIN-BINDING PROTEIN 1"/>
    <property type="match status" value="1"/>
</dbReference>
<dbReference type="CDD" id="cd11675">
    <property type="entry name" value="SCAB1_middle"/>
    <property type="match status" value="1"/>
</dbReference>
<evidence type="ECO:0000259" key="5">
    <source>
        <dbReference type="Pfam" id="PF17684"/>
    </source>
</evidence>
<dbReference type="InterPro" id="IPR032015">
    <property type="entry name" value="SCAB-Ig"/>
</dbReference>
<accession>A0AAN8Z7Q2</accession>
<keyword evidence="1" id="KW-0175">Coiled coil</keyword>
<dbReference type="AlphaFoldDB" id="A0AAN8Z7Q2"/>
<feature type="domain" description="Stomatal closure-related actin-binding protein coiled-coil" evidence="4">
    <location>
        <begin position="103"/>
        <end position="269"/>
    </location>
</feature>
<feature type="domain" description="Stomatal closure-related actin-binding protein Ig" evidence="2">
    <location>
        <begin position="283"/>
        <end position="380"/>
    </location>
</feature>
<protein>
    <submittedName>
        <fullName evidence="6">Stomatal closure-related actin-binding protein, coiled-coil domain</fullName>
    </submittedName>
</protein>
<gene>
    <name evidence="6" type="ORF">RJ641_007219</name>
</gene>
<sequence length="565" mass="63723">MTRVTRDFGNTMQKEAVPAVAVSADVVFASSWFPNYKIGADNEIVDAKEDFKTLPLKEVVARETAHLLEQQKRLSVRDLASKFEKGLAAASKLSNEAKFKEASSLEKYVLLKKLRDALESLKGRVAGRNKDGVEEAIAMVEALAIQLTQREGELILEKAEVKKLADFLRQASEDAKKLVDEERAVARAEIESARAAVQRVEEAFRELEHLSRASGKQGMEELMKEVQEARRIKMLHQPSKVMDMEHELQALRIQLAEKSKHSLQLQKELARSKRSKETVSFLYELDGTEVLGSCLRIRTCSDVAPEISESSIQWYRVTPEVGKRELISGATKSVYAPEPFDVGRILQVEIVSGGQKITVVTAGPIDPAAGLGSYVEALVRKHDIEFNVVITQMNGMDRPSESIHVLHVGKMRMKICKGKLTVAKEYYSSSMQLCGVRGGGNAAAQALFWDAKKGLSFILAFESERERNAAIMLARRFAFDCNFEAFFPLRIFNIVLTSRHSFLFALVPLFSLLCMSKSFELQMQKNQNRKEHYFAVFSRSKYHIDRESSLENHNYFDVNSRFQKP</sequence>
<dbReference type="GO" id="GO:0007015">
    <property type="term" value="P:actin filament organization"/>
    <property type="evidence" value="ECO:0007669"/>
    <property type="project" value="InterPro"/>
</dbReference>
<feature type="domain" description="Stomatal closure-related actin-binding protein actin-binding" evidence="3">
    <location>
        <begin position="56"/>
        <end position="98"/>
    </location>
</feature>
<dbReference type="Pfam" id="PF16711">
    <property type="entry name" value="SCAB-ABD"/>
    <property type="match status" value="1"/>
</dbReference>
<evidence type="ECO:0000313" key="6">
    <source>
        <dbReference type="EMBL" id="KAK6925500.1"/>
    </source>
</evidence>
<evidence type="ECO:0000259" key="4">
    <source>
        <dbReference type="Pfam" id="PF16712"/>
    </source>
</evidence>
<dbReference type="InterPro" id="IPR032009">
    <property type="entry name" value="SCAB_CC"/>
</dbReference>
<dbReference type="Pfam" id="PF17684">
    <property type="entry name" value="SCAB-PH"/>
    <property type="match status" value="1"/>
</dbReference>
<keyword evidence="7" id="KW-1185">Reference proteome</keyword>
<dbReference type="InterPro" id="IPR032012">
    <property type="entry name" value="SCAB-ABD"/>
</dbReference>
<proteinExistence type="predicted"/>
<dbReference type="Gene3D" id="2.60.40.2700">
    <property type="match status" value="1"/>
</dbReference>
<evidence type="ECO:0000256" key="1">
    <source>
        <dbReference type="SAM" id="Coils"/>
    </source>
</evidence>
<dbReference type="Gene3D" id="2.30.29.140">
    <property type="match status" value="1"/>
</dbReference>
<evidence type="ECO:0000313" key="7">
    <source>
        <dbReference type="Proteomes" id="UP001370490"/>
    </source>
</evidence>
<dbReference type="InterPro" id="IPR039640">
    <property type="entry name" value="SCAB"/>
</dbReference>
<feature type="domain" description="Stomatal closure-related actin-binding protein PH" evidence="5">
    <location>
        <begin position="383"/>
        <end position="483"/>
    </location>
</feature>
<comment type="caution">
    <text evidence="6">The sequence shown here is derived from an EMBL/GenBank/DDBJ whole genome shotgun (WGS) entry which is preliminary data.</text>
</comment>
<dbReference type="PANTHER" id="PTHR31172">
    <property type="entry name" value="STOMATAL CLOSURE-RELATED ACTIN-BINDING PROTEIN 1"/>
    <property type="match status" value="1"/>
</dbReference>
<evidence type="ECO:0000259" key="2">
    <source>
        <dbReference type="Pfam" id="PF16709"/>
    </source>
</evidence>
<dbReference type="Pfam" id="PF16709">
    <property type="entry name" value="SCAB-Ig"/>
    <property type="match status" value="1"/>
</dbReference>
<dbReference type="EMBL" id="JBAMMX010000015">
    <property type="protein sequence ID" value="KAK6925500.1"/>
    <property type="molecule type" value="Genomic_DNA"/>
</dbReference>